<reference evidence="1 2" key="1">
    <citation type="submission" date="2015-06" db="EMBL/GenBank/DDBJ databases">
        <title>Expansion of signal transduction pathways in fungi by whole-genome duplication.</title>
        <authorList>
            <consortium name="DOE Joint Genome Institute"/>
            <person name="Corrochano L.M."/>
            <person name="Kuo A."/>
            <person name="Marcet-Houben M."/>
            <person name="Polaino S."/>
            <person name="Salamov A."/>
            <person name="Villalobos J.M."/>
            <person name="Alvarez M.I."/>
            <person name="Avalos J."/>
            <person name="Benito E.P."/>
            <person name="Benoit I."/>
            <person name="Burger G."/>
            <person name="Camino L.P."/>
            <person name="Canovas D."/>
            <person name="Cerda-Olmedo E."/>
            <person name="Cheng J.-F."/>
            <person name="Dominguez A."/>
            <person name="Elias M."/>
            <person name="Eslava A.P."/>
            <person name="Glaser F."/>
            <person name="Grimwood J."/>
            <person name="Gutierrez G."/>
            <person name="Heitman J."/>
            <person name="Henrissat B."/>
            <person name="Iturriaga E.A."/>
            <person name="Lang B.F."/>
            <person name="Lavin J.L."/>
            <person name="Lee S."/>
            <person name="Li W."/>
            <person name="Lindquist E."/>
            <person name="Lopez-Garcia S."/>
            <person name="Luque E.M."/>
            <person name="Marcos A.T."/>
            <person name="Martin J."/>
            <person name="Mccluskey K."/>
            <person name="Medina H.R."/>
            <person name="Miralles-Duran A."/>
            <person name="Miyazaki A."/>
            <person name="Munoz-Torres E."/>
            <person name="Oguiza J.A."/>
            <person name="Ohm R."/>
            <person name="Olmedo M."/>
            <person name="Orejas M."/>
            <person name="Ortiz-Castellanos L."/>
            <person name="Pisabarro A.G."/>
            <person name="Rodriguez-Romero J."/>
            <person name="Ruiz-Herrera J."/>
            <person name="Ruiz-Vazquez R."/>
            <person name="Sanz C."/>
            <person name="Schackwitz W."/>
            <person name="Schmutz J."/>
            <person name="Shahriari M."/>
            <person name="Shelest E."/>
            <person name="Silva-Franco F."/>
            <person name="Soanes D."/>
            <person name="Syed K."/>
            <person name="Tagua V.G."/>
            <person name="Talbot N.J."/>
            <person name="Thon M."/>
            <person name="De Vries R.P."/>
            <person name="Wiebenga A."/>
            <person name="Yadav J.S."/>
            <person name="Braun E.L."/>
            <person name="Baker S."/>
            <person name="Garre V."/>
            <person name="Horwitz B."/>
            <person name="Torres-Martinez S."/>
            <person name="Idnurm A."/>
            <person name="Herrera-Estrella A."/>
            <person name="Gabaldon T."/>
            <person name="Grigoriev I.V."/>
        </authorList>
    </citation>
    <scope>NUCLEOTIDE SEQUENCE [LARGE SCALE GENOMIC DNA]</scope>
    <source>
        <strain evidence="1 2">CBS 277.49</strain>
    </source>
</reference>
<comment type="caution">
    <text evidence="1">The sequence shown here is derived from an EMBL/GenBank/DDBJ whole genome shotgun (WGS) entry which is preliminary data.</text>
</comment>
<protein>
    <submittedName>
        <fullName evidence="1">Uncharacterized protein</fullName>
    </submittedName>
</protein>
<dbReference type="VEuPathDB" id="FungiDB:MUCCIDRAFT_157645"/>
<dbReference type="EMBL" id="AMYB01000001">
    <property type="protein sequence ID" value="OAD07354.1"/>
    <property type="molecule type" value="Genomic_DNA"/>
</dbReference>
<proteinExistence type="predicted"/>
<evidence type="ECO:0000313" key="2">
    <source>
        <dbReference type="Proteomes" id="UP000077051"/>
    </source>
</evidence>
<evidence type="ECO:0000313" key="1">
    <source>
        <dbReference type="EMBL" id="OAD07354.1"/>
    </source>
</evidence>
<sequence length="128" mass="14249">MTRSKSYCYAFIESARGAVLTQVDVFVSNSSLDDCAHQVKDLQQDKVVVDIKQMQEGSSVWNEVIIQDGHFQVLTLGGLTGYFASGQVAAFLGSSFPVSFSTKTPVLYTRLKHAPEENICGEEHDWRR</sequence>
<organism evidence="1 2">
    <name type="scientific">Mucor lusitanicus CBS 277.49</name>
    <dbReference type="NCBI Taxonomy" id="747725"/>
    <lineage>
        <taxon>Eukaryota</taxon>
        <taxon>Fungi</taxon>
        <taxon>Fungi incertae sedis</taxon>
        <taxon>Mucoromycota</taxon>
        <taxon>Mucoromycotina</taxon>
        <taxon>Mucoromycetes</taxon>
        <taxon>Mucorales</taxon>
        <taxon>Mucorineae</taxon>
        <taxon>Mucoraceae</taxon>
        <taxon>Mucor</taxon>
    </lineage>
</organism>
<gene>
    <name evidence="1" type="ORF">MUCCIDRAFT_157645</name>
</gene>
<accession>A0A168P8Y8</accession>
<keyword evidence="2" id="KW-1185">Reference proteome</keyword>
<name>A0A168P8Y8_MUCCL</name>
<dbReference type="AlphaFoldDB" id="A0A168P8Y8"/>
<dbReference type="Proteomes" id="UP000077051">
    <property type="component" value="Unassembled WGS sequence"/>
</dbReference>
<dbReference type="OrthoDB" id="2285625at2759"/>